<comment type="catalytic activity">
    <reaction evidence="6">
        <text>a 2'-deoxyadenosine in DNA + S-adenosyl-L-methionine = an N(6)-methyl-2'-deoxyadenosine in DNA + S-adenosyl-L-homocysteine + H(+)</text>
        <dbReference type="Rhea" id="RHEA:15197"/>
        <dbReference type="Rhea" id="RHEA-COMP:12418"/>
        <dbReference type="Rhea" id="RHEA-COMP:12419"/>
        <dbReference type="ChEBI" id="CHEBI:15378"/>
        <dbReference type="ChEBI" id="CHEBI:57856"/>
        <dbReference type="ChEBI" id="CHEBI:59789"/>
        <dbReference type="ChEBI" id="CHEBI:90615"/>
        <dbReference type="ChEBI" id="CHEBI:90616"/>
        <dbReference type="EC" id="2.1.1.72"/>
    </reaction>
</comment>
<dbReference type="EC" id="2.1.1.72" evidence="2"/>
<dbReference type="GO" id="GO:0009307">
    <property type="term" value="P:DNA restriction-modification system"/>
    <property type="evidence" value="ECO:0007669"/>
    <property type="project" value="InterPro"/>
</dbReference>
<gene>
    <name evidence="7" type="ORF">TX23_10035</name>
</gene>
<dbReference type="PATRIC" id="fig|1615673.3.peg.3039"/>
<dbReference type="RefSeq" id="WP_057702036.1">
    <property type="nucleotide sequence ID" value="NZ_JYLN01000003.1"/>
</dbReference>
<dbReference type="GO" id="GO:1904047">
    <property type="term" value="F:S-adenosyl-L-methionine binding"/>
    <property type="evidence" value="ECO:0007669"/>
    <property type="project" value="TreeGrafter"/>
</dbReference>
<dbReference type="PIRSF" id="PIRSF000398">
    <property type="entry name" value="M_m6A_EcoRV"/>
    <property type="match status" value="1"/>
</dbReference>
<keyword evidence="5" id="KW-0949">S-adenosyl-L-methionine</keyword>
<dbReference type="GO" id="GO:0032259">
    <property type="term" value="P:methylation"/>
    <property type="evidence" value="ECO:0007669"/>
    <property type="project" value="UniProtKB-KW"/>
</dbReference>
<keyword evidence="4" id="KW-0808">Transferase</keyword>
<reference evidence="7 8" key="1">
    <citation type="submission" date="2015-02" db="EMBL/GenBank/DDBJ databases">
        <title>Two Pseudomonas sp. nov., isolated from raw milk.</title>
        <authorList>
            <person name="Wenning M."/>
            <person name="von Neubeck M."/>
            <person name="Huptas C."/>
            <person name="Scherer S."/>
        </authorList>
    </citation>
    <scope>NUCLEOTIDE SEQUENCE [LARGE SCALE GENOMIC DNA]</scope>
    <source>
        <strain evidence="7 8">DSM 29164</strain>
    </source>
</reference>
<sequence length="308" mass="34408">MTYITAPHVIPYQGSKRKLASAILSFFPDTVRCLYEPFAGSAAITLAAAANGRADKFLIGDKLEPLAKLWQEIIDNPIELSEKYNALWQGQLDDPAEFFLATRESYNSTQSPCELLYLIARCVKNSVRFNNSGKFNQGADKRRLGLKPQKILKEAKLASALLKGKTSIVSGDFRDMIKNAGTEDLIYMDPPWQGTSGKRDPRYAFLLDIDELESELDSLNDRGVPYILSFDGTCGDKNYGRALAPHLSLTKVELNAGRSTQATLLGRDHVTIESLYLSPALEKKLSHNHPITKYQRKMKIQSDLFELS</sequence>
<dbReference type="GO" id="GO:0009007">
    <property type="term" value="F:site-specific DNA-methyltransferase (adenine-specific) activity"/>
    <property type="evidence" value="ECO:0007669"/>
    <property type="project" value="UniProtKB-EC"/>
</dbReference>
<evidence type="ECO:0000256" key="3">
    <source>
        <dbReference type="ARBA" id="ARBA00022603"/>
    </source>
</evidence>
<proteinExistence type="inferred from homology"/>
<dbReference type="PRINTS" id="PR00505">
    <property type="entry name" value="D12N6MTFRASE"/>
</dbReference>
<dbReference type="Pfam" id="PF02086">
    <property type="entry name" value="MethyltransfD12"/>
    <property type="match status" value="1"/>
</dbReference>
<accession>A0A0R3AJI7</accession>
<evidence type="ECO:0000313" key="8">
    <source>
        <dbReference type="Proteomes" id="UP000050852"/>
    </source>
</evidence>
<name>A0A0R3AJI7_9PSED</name>
<dbReference type="InterPro" id="IPR023095">
    <property type="entry name" value="Ade_MeTrfase_dom_2"/>
</dbReference>
<dbReference type="SUPFAM" id="SSF53335">
    <property type="entry name" value="S-adenosyl-L-methionine-dependent methyltransferases"/>
    <property type="match status" value="1"/>
</dbReference>
<dbReference type="Proteomes" id="UP000050852">
    <property type="component" value="Unassembled WGS sequence"/>
</dbReference>
<dbReference type="InterPro" id="IPR012327">
    <property type="entry name" value="MeTrfase_D12"/>
</dbReference>
<evidence type="ECO:0000256" key="2">
    <source>
        <dbReference type="ARBA" id="ARBA00011900"/>
    </source>
</evidence>
<dbReference type="EMBL" id="JYLN01000003">
    <property type="protein sequence ID" value="KRP73090.1"/>
    <property type="molecule type" value="Genomic_DNA"/>
</dbReference>
<evidence type="ECO:0000256" key="4">
    <source>
        <dbReference type="ARBA" id="ARBA00022679"/>
    </source>
</evidence>
<dbReference type="PANTHER" id="PTHR30481">
    <property type="entry name" value="DNA ADENINE METHYLASE"/>
    <property type="match status" value="1"/>
</dbReference>
<evidence type="ECO:0000256" key="5">
    <source>
        <dbReference type="ARBA" id="ARBA00022691"/>
    </source>
</evidence>
<keyword evidence="3" id="KW-0489">Methyltransferase</keyword>
<dbReference type="InterPro" id="IPR029063">
    <property type="entry name" value="SAM-dependent_MTases_sf"/>
</dbReference>
<dbReference type="PANTHER" id="PTHR30481:SF3">
    <property type="entry name" value="DNA ADENINE METHYLASE"/>
    <property type="match status" value="1"/>
</dbReference>
<dbReference type="Gene3D" id="3.40.50.150">
    <property type="entry name" value="Vaccinia Virus protein VP39"/>
    <property type="match status" value="1"/>
</dbReference>
<dbReference type="PROSITE" id="PS00092">
    <property type="entry name" value="N6_MTASE"/>
    <property type="match status" value="1"/>
</dbReference>
<organism evidence="7 8">
    <name type="scientific">Pseudomonas paralactis</name>
    <dbReference type="NCBI Taxonomy" id="1615673"/>
    <lineage>
        <taxon>Bacteria</taxon>
        <taxon>Pseudomonadati</taxon>
        <taxon>Pseudomonadota</taxon>
        <taxon>Gammaproteobacteria</taxon>
        <taxon>Pseudomonadales</taxon>
        <taxon>Pseudomonadaceae</taxon>
        <taxon>Pseudomonas</taxon>
    </lineage>
</organism>
<dbReference type="Gene3D" id="1.10.1020.10">
    <property type="entry name" value="Adenine-specific Methyltransferase, Domain 2"/>
    <property type="match status" value="1"/>
</dbReference>
<evidence type="ECO:0000256" key="6">
    <source>
        <dbReference type="ARBA" id="ARBA00047942"/>
    </source>
</evidence>
<evidence type="ECO:0000313" key="7">
    <source>
        <dbReference type="EMBL" id="KRP73090.1"/>
    </source>
</evidence>
<dbReference type="GO" id="GO:0043565">
    <property type="term" value="F:sequence-specific DNA binding"/>
    <property type="evidence" value="ECO:0007669"/>
    <property type="project" value="TreeGrafter"/>
</dbReference>
<dbReference type="OrthoDB" id="9805629at2"/>
<dbReference type="InterPro" id="IPR002052">
    <property type="entry name" value="DNA_methylase_N6_adenine_CS"/>
</dbReference>
<comment type="similarity">
    <text evidence="1">Belongs to the N(4)/N(6)-methyltransferase family.</text>
</comment>
<protein>
    <recommendedName>
        <fullName evidence="2">site-specific DNA-methyltransferase (adenine-specific)</fullName>
        <ecNumber evidence="2">2.1.1.72</ecNumber>
    </recommendedName>
</protein>
<dbReference type="InterPro" id="IPR012263">
    <property type="entry name" value="M_m6A_EcoRV"/>
</dbReference>
<dbReference type="AlphaFoldDB" id="A0A0R3AJI7"/>
<comment type="caution">
    <text evidence="7">The sequence shown here is derived from an EMBL/GenBank/DDBJ whole genome shotgun (WGS) entry which is preliminary data.</text>
</comment>
<dbReference type="GO" id="GO:0006298">
    <property type="term" value="P:mismatch repair"/>
    <property type="evidence" value="ECO:0007669"/>
    <property type="project" value="TreeGrafter"/>
</dbReference>
<evidence type="ECO:0000256" key="1">
    <source>
        <dbReference type="ARBA" id="ARBA00006594"/>
    </source>
</evidence>